<proteinExistence type="predicted"/>
<keyword evidence="1" id="KW-1133">Transmembrane helix</keyword>
<keyword evidence="3" id="KW-1185">Reference proteome</keyword>
<dbReference type="AlphaFoldDB" id="A0A254THQ5"/>
<dbReference type="RefSeq" id="WP_088708958.1">
    <property type="nucleotide sequence ID" value="NZ_LSTO01000001.1"/>
</dbReference>
<accession>A0A254THQ5</accession>
<gene>
    <name evidence="2" type="ORF">AYR66_24190</name>
</gene>
<dbReference type="OrthoDB" id="8776286at2"/>
<reference evidence="2 3" key="1">
    <citation type="submission" date="2016-02" db="EMBL/GenBank/DDBJ databases">
        <authorList>
            <person name="Wen L."/>
            <person name="He K."/>
            <person name="Yang H."/>
        </authorList>
    </citation>
    <scope>NUCLEOTIDE SEQUENCE [LARGE SCALE GENOMIC DNA]</scope>
    <source>
        <strain evidence="2 3">TSA40</strain>
    </source>
</reference>
<evidence type="ECO:0000313" key="2">
    <source>
        <dbReference type="EMBL" id="OWW22134.1"/>
    </source>
</evidence>
<evidence type="ECO:0000313" key="3">
    <source>
        <dbReference type="Proteomes" id="UP000197535"/>
    </source>
</evidence>
<comment type="caution">
    <text evidence="2">The sequence shown here is derived from an EMBL/GenBank/DDBJ whole genome shotgun (WGS) entry which is preliminary data.</text>
</comment>
<dbReference type="EMBL" id="LSTO01000001">
    <property type="protein sequence ID" value="OWW22134.1"/>
    <property type="molecule type" value="Genomic_DNA"/>
</dbReference>
<name>A0A254THQ5_9BURK</name>
<protein>
    <recommendedName>
        <fullName evidence="4">Transmembrane protein</fullName>
    </recommendedName>
</protein>
<sequence>MHALELRNDALQWETERQNRLLQSATEQKKKQARLEAVPQEQAPAAGVQLNEWVDKVSVIPDIRSALIPLDNPEGWSKPFSLAKADMEPWFSYFKGYRQSRLFLSQAVHDIDNPDAASIDYPVRALLELKSADARLITEPPVQINGQVEYFDTDSALNAGYDASQFRALLRSAVLTHDKQLKRAEEKGREMGDALYDALMGEGHANLIGAWERVFHRKPTIDELHQMLTSGRIRVSAEKKAAAVSARKPALEMPPAAPVMRPAPERRPAIPTVEAPPPPPVMVTPAAEDDDDDEPFVSLSRRKKKLTLPRKLVWSVANAAAGFVAVAAYIYFF</sequence>
<organism evidence="2 3">
    <name type="scientific">Noviherbaspirillum denitrificans</name>
    <dbReference type="NCBI Taxonomy" id="1968433"/>
    <lineage>
        <taxon>Bacteria</taxon>
        <taxon>Pseudomonadati</taxon>
        <taxon>Pseudomonadota</taxon>
        <taxon>Betaproteobacteria</taxon>
        <taxon>Burkholderiales</taxon>
        <taxon>Oxalobacteraceae</taxon>
        <taxon>Noviherbaspirillum</taxon>
    </lineage>
</organism>
<evidence type="ECO:0000256" key="1">
    <source>
        <dbReference type="SAM" id="Phobius"/>
    </source>
</evidence>
<keyword evidence="1" id="KW-0812">Transmembrane</keyword>
<evidence type="ECO:0008006" key="4">
    <source>
        <dbReference type="Google" id="ProtNLM"/>
    </source>
</evidence>
<dbReference type="Proteomes" id="UP000197535">
    <property type="component" value="Unassembled WGS sequence"/>
</dbReference>
<keyword evidence="1" id="KW-0472">Membrane</keyword>
<feature type="transmembrane region" description="Helical" evidence="1">
    <location>
        <begin position="312"/>
        <end position="332"/>
    </location>
</feature>